<comment type="caution">
    <text evidence="2">The sequence shown here is derived from an EMBL/GenBank/DDBJ whole genome shotgun (WGS) entry which is preliminary data.</text>
</comment>
<evidence type="ECO:0000313" key="2">
    <source>
        <dbReference type="EMBL" id="GID51896.1"/>
    </source>
</evidence>
<dbReference type="Proteomes" id="UP000612282">
    <property type="component" value="Unassembled WGS sequence"/>
</dbReference>
<feature type="region of interest" description="Disordered" evidence="1">
    <location>
        <begin position="435"/>
        <end position="517"/>
    </location>
</feature>
<proteinExistence type="predicted"/>
<name>A0ABQ3X0B5_9ACTN</name>
<keyword evidence="3" id="KW-1185">Reference proteome</keyword>
<accession>A0ABQ3X0B5</accession>
<gene>
    <name evidence="2" type="ORF">Aco03nite_003000</name>
</gene>
<sequence length="517" mass="57727">MLAPPTAVTARTRLRVSTIDARVLRRLGLYLGSLAAADLMARCRDGAGLDNGRWAERKQWLSQRSSSRWAGAITKANNAQYALARRGQQAHLTTMGATIAAITARLLLPVGGPKPGYRSTAQWFQKSRRVAALQDRHRRVQADHDAGTVHVVRGGRRLSNTRHHLAEAGLTEQQWRDRWDAARMFLSADGETGKRHGNETIRISPDGVVEINLPAELEHEANAARGRYRLDARARFAHRGAAWAERVARNRAVAYTIRHDAIRDRWYLNATWQPDATTPQAPLSAVTAGMLVGVDTNDDHYAAWRLDGAGNPIGRPRRFAYDLSGSATHRDAQLRHATTRLLHWTHRSGARAVAIENLDFTDNRGRENFGDRKRFRQLISRFPTGKLRTRLVAQAHDAGVAIVAVDPAYTSRWGAEHWQRPTRATRHEAASLVIGRRAQGHAARRRTEPPAFHQSDGMRPRQVQATAVPAREEPRPARPPAPTRSTRVPGRRKRGTSLSKTVRDRRADVQETPLHSG</sequence>
<protein>
    <submittedName>
        <fullName evidence="2">Transposase</fullName>
    </submittedName>
</protein>
<dbReference type="EMBL" id="BOMG01000006">
    <property type="protein sequence ID" value="GID51896.1"/>
    <property type="molecule type" value="Genomic_DNA"/>
</dbReference>
<evidence type="ECO:0000256" key="1">
    <source>
        <dbReference type="SAM" id="MobiDB-lite"/>
    </source>
</evidence>
<organism evidence="2 3">
    <name type="scientific">Actinoplanes couchii</name>
    <dbReference type="NCBI Taxonomy" id="403638"/>
    <lineage>
        <taxon>Bacteria</taxon>
        <taxon>Bacillati</taxon>
        <taxon>Actinomycetota</taxon>
        <taxon>Actinomycetes</taxon>
        <taxon>Micromonosporales</taxon>
        <taxon>Micromonosporaceae</taxon>
        <taxon>Actinoplanes</taxon>
    </lineage>
</organism>
<evidence type="ECO:0000313" key="3">
    <source>
        <dbReference type="Proteomes" id="UP000612282"/>
    </source>
</evidence>
<reference evidence="2 3" key="1">
    <citation type="submission" date="2021-01" db="EMBL/GenBank/DDBJ databases">
        <title>Whole genome shotgun sequence of Actinoplanes couchii NBRC 106145.</title>
        <authorList>
            <person name="Komaki H."/>
            <person name="Tamura T."/>
        </authorList>
    </citation>
    <scope>NUCLEOTIDE SEQUENCE [LARGE SCALE GENOMIC DNA]</scope>
    <source>
        <strain evidence="2 3">NBRC 106145</strain>
    </source>
</reference>